<accession>A0A4Q5IXE7</accession>
<keyword evidence="3" id="KW-1185">Reference proteome</keyword>
<dbReference type="EMBL" id="SDPU01000028">
    <property type="protein sequence ID" value="RYU10633.1"/>
    <property type="molecule type" value="Genomic_DNA"/>
</dbReference>
<feature type="transmembrane region" description="Helical" evidence="1">
    <location>
        <begin position="114"/>
        <end position="133"/>
    </location>
</feature>
<proteinExistence type="predicted"/>
<keyword evidence="1" id="KW-0472">Membrane</keyword>
<organism evidence="2 3">
    <name type="scientific">Nocardioides iriomotensis</name>
    <dbReference type="NCBI Taxonomy" id="715784"/>
    <lineage>
        <taxon>Bacteria</taxon>
        <taxon>Bacillati</taxon>
        <taxon>Actinomycetota</taxon>
        <taxon>Actinomycetes</taxon>
        <taxon>Propionibacteriales</taxon>
        <taxon>Nocardioidaceae</taxon>
        <taxon>Nocardioides</taxon>
    </lineage>
</organism>
<comment type="caution">
    <text evidence="2">The sequence shown here is derived from an EMBL/GenBank/DDBJ whole genome shotgun (WGS) entry which is preliminary data.</text>
</comment>
<feature type="transmembrane region" description="Helical" evidence="1">
    <location>
        <begin position="28"/>
        <end position="45"/>
    </location>
</feature>
<gene>
    <name evidence="2" type="ORF">ETU37_15325</name>
</gene>
<reference evidence="2 3" key="1">
    <citation type="submission" date="2019-01" db="EMBL/GenBank/DDBJ databases">
        <title>Nocardioides guangzhouensis sp. nov., an actinobacterium isolated from soil.</title>
        <authorList>
            <person name="Fu Y."/>
            <person name="Cai Y."/>
            <person name="Lin Z."/>
            <person name="Chen P."/>
        </authorList>
    </citation>
    <scope>NUCLEOTIDE SEQUENCE [LARGE SCALE GENOMIC DNA]</scope>
    <source>
        <strain evidence="2 3">NBRC 105384</strain>
    </source>
</reference>
<keyword evidence="1" id="KW-1133">Transmembrane helix</keyword>
<name>A0A4Q5IXE7_9ACTN</name>
<evidence type="ECO:0000313" key="2">
    <source>
        <dbReference type="EMBL" id="RYU10633.1"/>
    </source>
</evidence>
<feature type="transmembrane region" description="Helical" evidence="1">
    <location>
        <begin position="78"/>
        <end position="99"/>
    </location>
</feature>
<keyword evidence="1" id="KW-0812">Transmembrane</keyword>
<dbReference type="OrthoDB" id="5998965at2"/>
<dbReference type="AlphaFoldDB" id="A0A4Q5IXE7"/>
<sequence length="142" mass="15426">MSTTSLADTGRRPATPGLSRTRLHVLRAGYLFVGVGLAVVRWPLLPGVAELPLYEGVVLCMLTAMSLLALLGLRHPVALLPVLLFESLWKLLWLGLVALPRALSGRLDAATTEMLVNCSLVVVVLAVIPWGYVARTYLRAQR</sequence>
<protein>
    <submittedName>
        <fullName evidence="2">Uncharacterized protein</fullName>
    </submittedName>
</protein>
<dbReference type="Proteomes" id="UP000291189">
    <property type="component" value="Unassembled WGS sequence"/>
</dbReference>
<evidence type="ECO:0000256" key="1">
    <source>
        <dbReference type="SAM" id="Phobius"/>
    </source>
</evidence>
<dbReference type="RefSeq" id="WP_129988224.1">
    <property type="nucleotide sequence ID" value="NZ_SDPU01000028.1"/>
</dbReference>
<evidence type="ECO:0000313" key="3">
    <source>
        <dbReference type="Proteomes" id="UP000291189"/>
    </source>
</evidence>
<feature type="transmembrane region" description="Helical" evidence="1">
    <location>
        <begin position="51"/>
        <end position="71"/>
    </location>
</feature>